<dbReference type="RefSeq" id="WP_323248531.1">
    <property type="nucleotide sequence ID" value="NZ_JAYFUL010000010.1"/>
</dbReference>
<feature type="transmembrane region" description="Helical" evidence="1">
    <location>
        <begin position="6"/>
        <end position="32"/>
    </location>
</feature>
<evidence type="ECO:0000256" key="1">
    <source>
        <dbReference type="SAM" id="Phobius"/>
    </source>
</evidence>
<gene>
    <name evidence="2" type="ORF">VB264_08680</name>
</gene>
<evidence type="ECO:0000313" key="3">
    <source>
        <dbReference type="Proteomes" id="UP001304671"/>
    </source>
</evidence>
<protein>
    <submittedName>
        <fullName evidence="2">Uncharacterized protein</fullName>
    </submittedName>
</protein>
<keyword evidence="1" id="KW-0812">Transmembrane</keyword>
<evidence type="ECO:0000313" key="2">
    <source>
        <dbReference type="EMBL" id="MEA5257859.1"/>
    </source>
</evidence>
<organism evidence="2 3">
    <name type="scientific">Arcicella aquatica</name>
    <dbReference type="NCBI Taxonomy" id="217141"/>
    <lineage>
        <taxon>Bacteria</taxon>
        <taxon>Pseudomonadati</taxon>
        <taxon>Bacteroidota</taxon>
        <taxon>Cytophagia</taxon>
        <taxon>Cytophagales</taxon>
        <taxon>Flectobacillaceae</taxon>
        <taxon>Arcicella</taxon>
    </lineage>
</organism>
<accession>A0ABU5QM98</accession>
<keyword evidence="3" id="KW-1185">Reference proteome</keyword>
<keyword evidence="1" id="KW-0472">Membrane</keyword>
<sequence>MISKNNGILLSIGLIIGFAVYQYGFFVIMILFGSERKTPPTKEQLIFSKREQLLLDSLKNKLKCSEITGMVHTLPITPYSYPVDCYYISIFYDECDSLKNDNNIEKSNRRILRQVKKELFNNDTSGIKNYNIYKTCVSGIKKEYSIATSDL</sequence>
<reference evidence="2 3" key="1">
    <citation type="submission" date="2023-12" db="EMBL/GenBank/DDBJ databases">
        <title>Novel species of the genus Arcicella isolated from rivers.</title>
        <authorList>
            <person name="Lu H."/>
        </authorList>
    </citation>
    <scope>NUCLEOTIDE SEQUENCE [LARGE SCALE GENOMIC DNA]</scope>
    <source>
        <strain evidence="2 3">LMG 21963</strain>
    </source>
</reference>
<keyword evidence="1" id="KW-1133">Transmembrane helix</keyword>
<dbReference type="Proteomes" id="UP001304671">
    <property type="component" value="Unassembled WGS sequence"/>
</dbReference>
<proteinExistence type="predicted"/>
<dbReference type="EMBL" id="JAYFUL010000010">
    <property type="protein sequence ID" value="MEA5257859.1"/>
    <property type="molecule type" value="Genomic_DNA"/>
</dbReference>
<comment type="caution">
    <text evidence="2">The sequence shown here is derived from an EMBL/GenBank/DDBJ whole genome shotgun (WGS) entry which is preliminary data.</text>
</comment>
<name>A0ABU5QM98_9BACT</name>